<dbReference type="EMBL" id="JAZHXI010000004">
    <property type="protein sequence ID" value="KAL2072014.1"/>
    <property type="molecule type" value="Genomic_DNA"/>
</dbReference>
<dbReference type="InterPro" id="IPR054208">
    <property type="entry name" value="DUF6914"/>
</dbReference>
<protein>
    <submittedName>
        <fullName evidence="1">Uncharacterized protein</fullName>
    </submittedName>
</protein>
<dbReference type="Pfam" id="PF21858">
    <property type="entry name" value="DUF6914"/>
    <property type="match status" value="1"/>
</dbReference>
<gene>
    <name evidence="1" type="ORF">VTL71DRAFT_11357</name>
</gene>
<comment type="caution">
    <text evidence="1">The sequence shown here is derived from an EMBL/GenBank/DDBJ whole genome shotgun (WGS) entry which is preliminary data.</text>
</comment>
<reference evidence="1 2" key="1">
    <citation type="journal article" date="2024" name="Commun. Biol.">
        <title>Comparative genomic analysis of thermophilic fungi reveals convergent evolutionary adaptations and gene losses.</title>
        <authorList>
            <person name="Steindorff A.S."/>
            <person name="Aguilar-Pontes M.V."/>
            <person name="Robinson A.J."/>
            <person name="Andreopoulos B."/>
            <person name="LaButti K."/>
            <person name="Kuo A."/>
            <person name="Mondo S."/>
            <person name="Riley R."/>
            <person name="Otillar R."/>
            <person name="Haridas S."/>
            <person name="Lipzen A."/>
            <person name="Grimwood J."/>
            <person name="Schmutz J."/>
            <person name="Clum A."/>
            <person name="Reid I.D."/>
            <person name="Moisan M.C."/>
            <person name="Butler G."/>
            <person name="Nguyen T.T.M."/>
            <person name="Dewar K."/>
            <person name="Conant G."/>
            <person name="Drula E."/>
            <person name="Henrissat B."/>
            <person name="Hansel C."/>
            <person name="Singer S."/>
            <person name="Hutchinson M.I."/>
            <person name="de Vries R.P."/>
            <person name="Natvig D.O."/>
            <person name="Powell A.J."/>
            <person name="Tsang A."/>
            <person name="Grigoriev I.V."/>
        </authorList>
    </citation>
    <scope>NUCLEOTIDE SEQUENCE [LARGE SCALE GENOMIC DNA]</scope>
    <source>
        <strain evidence="1 2">CBS 494.80</strain>
    </source>
</reference>
<proteinExistence type="predicted"/>
<dbReference type="Proteomes" id="UP001595075">
    <property type="component" value="Unassembled WGS sequence"/>
</dbReference>
<evidence type="ECO:0000313" key="1">
    <source>
        <dbReference type="EMBL" id="KAL2072014.1"/>
    </source>
</evidence>
<organism evidence="1 2">
    <name type="scientific">Oculimacula yallundae</name>
    <dbReference type="NCBI Taxonomy" id="86028"/>
    <lineage>
        <taxon>Eukaryota</taxon>
        <taxon>Fungi</taxon>
        <taxon>Dikarya</taxon>
        <taxon>Ascomycota</taxon>
        <taxon>Pezizomycotina</taxon>
        <taxon>Leotiomycetes</taxon>
        <taxon>Helotiales</taxon>
        <taxon>Ploettnerulaceae</taxon>
        <taxon>Oculimacula</taxon>
    </lineage>
</organism>
<keyword evidence="2" id="KW-1185">Reference proteome</keyword>
<sequence length="338" mass="38131">MPSNKDRLYIGLYARGGKSKMPGKEDTYHWALIIGPKVENYNDKDKKAATKYHAKERLDGWEFTEERISLQPVDALLVRILIAKIERKDRAVDIFRKIPIKPDELGWNCVSWVKEALAALQTDGRALGTGNVDWKVIRDAAMSYVEKKKEEHRFDGKGDYDSSRAPTWDILEGRETIAHMDILSTSSIQTTPSKQRVDINNSHLRRFLLLVRVRLYSRNLPPHGPILMLSNDLCVKIGNLKSPTEAPMLQFVARNTSITVPKVHLPFERNENVPCGGQVARKDNATRLIRSKSKAKENILARLKGMVDQLRRIPTPPGHLISNVAGGPLFDGRLAQGS</sequence>
<accession>A0ABR4CQA7</accession>
<evidence type="ECO:0000313" key="2">
    <source>
        <dbReference type="Proteomes" id="UP001595075"/>
    </source>
</evidence>
<name>A0ABR4CQA7_9HELO</name>